<dbReference type="PANTHER" id="PTHR22916">
    <property type="entry name" value="GLYCOSYLTRANSFERASE"/>
    <property type="match status" value="1"/>
</dbReference>
<dbReference type="SUPFAM" id="SSF53448">
    <property type="entry name" value="Nucleotide-diphospho-sugar transferases"/>
    <property type="match status" value="1"/>
</dbReference>
<dbReference type="EMBL" id="JACCCY010000004">
    <property type="protein sequence ID" value="NYI50789.1"/>
    <property type="molecule type" value="Genomic_DNA"/>
</dbReference>
<proteinExistence type="predicted"/>
<reference evidence="2 3" key="1">
    <citation type="submission" date="2020-07" db="EMBL/GenBank/DDBJ databases">
        <title>Genomic Encyclopedia of Type Strains, Phase IV (KMG-IV): sequencing the most valuable type-strain genomes for metagenomic binning, comparative biology and taxonomic classification.</title>
        <authorList>
            <person name="Goeker M."/>
        </authorList>
    </citation>
    <scope>NUCLEOTIDE SEQUENCE [LARGE SCALE GENOMIC DNA]</scope>
    <source>
        <strain evidence="2 3">DSM 23697</strain>
    </source>
</reference>
<dbReference type="PANTHER" id="PTHR22916:SF67">
    <property type="entry name" value="COLANIC ACID BIOSYNTHESIS GLYCOSYL TRANSFERASE WCAE-RELATED"/>
    <property type="match status" value="1"/>
</dbReference>
<feature type="domain" description="Glycosyltransferase 2-like" evidence="1">
    <location>
        <begin position="8"/>
        <end position="131"/>
    </location>
</feature>
<evidence type="ECO:0000313" key="2">
    <source>
        <dbReference type="EMBL" id="NYI50789.1"/>
    </source>
</evidence>
<comment type="caution">
    <text evidence="2">The sequence shown here is derived from an EMBL/GenBank/DDBJ whole genome shotgun (WGS) entry which is preliminary data.</text>
</comment>
<dbReference type="Gene3D" id="3.90.550.10">
    <property type="entry name" value="Spore Coat Polysaccharide Biosynthesis Protein SpsA, Chain A"/>
    <property type="match status" value="1"/>
</dbReference>
<accession>A0A8E1ZYF1</accession>
<dbReference type="AlphaFoldDB" id="A0A8E1ZYF1"/>
<name>A0A8E1ZYF1_9PORP</name>
<evidence type="ECO:0000259" key="1">
    <source>
        <dbReference type="Pfam" id="PF00535"/>
    </source>
</evidence>
<dbReference type="InterPro" id="IPR029044">
    <property type="entry name" value="Nucleotide-diphossugar_trans"/>
</dbReference>
<keyword evidence="3" id="KW-1185">Reference proteome</keyword>
<protein>
    <submittedName>
        <fullName evidence="2">Glycosyltransferase involved in cell wall biosynthesis</fullName>
    </submittedName>
</protein>
<dbReference type="InterPro" id="IPR001173">
    <property type="entry name" value="Glyco_trans_2-like"/>
</dbReference>
<sequence>MKKNDIVTVITIVYNNVSCIETTLKSVLSQSYKNIEYIVIDGASTDGTLNIIEKYADRISKIVSEPDKGIYNAMNKGVRLATGEWILFINSGDSLYSNDAIETVVKNIPDKAIDVLYGNVNMQYADKEVCQESDNDLSSFSKYMPIFHPATLVKSSLLKVALFDESYKVAADYKFFYNLYLSGAVFHKINCCISNFEAEDGISNKNIILAMKENFKVRALEKKYIWIPKYCLYFMYMKLIKKR</sequence>
<dbReference type="CDD" id="cd06433">
    <property type="entry name" value="GT_2_WfgS_like"/>
    <property type="match status" value="1"/>
</dbReference>
<keyword evidence="2" id="KW-0808">Transferase</keyword>
<dbReference type="Pfam" id="PF00535">
    <property type="entry name" value="Glycos_transf_2"/>
    <property type="match status" value="1"/>
</dbReference>
<evidence type="ECO:0000313" key="3">
    <source>
        <dbReference type="Proteomes" id="UP000574332"/>
    </source>
</evidence>
<dbReference type="RefSeq" id="WP_179400217.1">
    <property type="nucleotide sequence ID" value="NZ_JACCCY010000004.1"/>
</dbReference>
<organism evidence="2 3">
    <name type="scientific">Macellibacteroides fermentans</name>
    <dbReference type="NCBI Taxonomy" id="879969"/>
    <lineage>
        <taxon>Bacteria</taxon>
        <taxon>Pseudomonadati</taxon>
        <taxon>Bacteroidota</taxon>
        <taxon>Bacteroidia</taxon>
        <taxon>Bacteroidales</taxon>
        <taxon>Porphyromonadaceae</taxon>
        <taxon>Macellibacteroides</taxon>
    </lineage>
</organism>
<dbReference type="Proteomes" id="UP000574332">
    <property type="component" value="Unassembled WGS sequence"/>
</dbReference>
<dbReference type="GO" id="GO:0016758">
    <property type="term" value="F:hexosyltransferase activity"/>
    <property type="evidence" value="ECO:0007669"/>
    <property type="project" value="UniProtKB-ARBA"/>
</dbReference>
<gene>
    <name evidence="2" type="ORF">F5613_002951</name>
</gene>